<dbReference type="EMBL" id="BNCH01000002">
    <property type="protein sequence ID" value="GHE93603.1"/>
    <property type="molecule type" value="Genomic_DNA"/>
</dbReference>
<proteinExistence type="predicted"/>
<accession>A0ABQ3IU44</accession>
<dbReference type="RefSeq" id="WP_191285599.1">
    <property type="nucleotide sequence ID" value="NZ_BNCH01000002.1"/>
</dbReference>
<dbReference type="Proteomes" id="UP000609802">
    <property type="component" value="Unassembled WGS sequence"/>
</dbReference>
<organism evidence="1 2">
    <name type="scientific">Aliiroseovarius zhejiangensis</name>
    <dbReference type="NCBI Taxonomy" id="1632025"/>
    <lineage>
        <taxon>Bacteria</taxon>
        <taxon>Pseudomonadati</taxon>
        <taxon>Pseudomonadota</taxon>
        <taxon>Alphaproteobacteria</taxon>
        <taxon>Rhodobacterales</taxon>
        <taxon>Paracoccaceae</taxon>
        <taxon>Aliiroseovarius</taxon>
    </lineage>
</organism>
<protein>
    <recommendedName>
        <fullName evidence="3">DUF3572 family protein</fullName>
    </recommendedName>
</protein>
<reference evidence="2" key="1">
    <citation type="journal article" date="2019" name="Int. J. Syst. Evol. Microbiol.">
        <title>The Global Catalogue of Microorganisms (GCM) 10K type strain sequencing project: providing services to taxonomists for standard genome sequencing and annotation.</title>
        <authorList>
            <consortium name="The Broad Institute Genomics Platform"/>
            <consortium name="The Broad Institute Genome Sequencing Center for Infectious Disease"/>
            <person name="Wu L."/>
            <person name="Ma J."/>
        </authorList>
    </citation>
    <scope>NUCLEOTIDE SEQUENCE [LARGE SCALE GENOMIC DNA]</scope>
    <source>
        <strain evidence="2">KCTC 42443</strain>
    </source>
</reference>
<gene>
    <name evidence="1" type="ORF">GCM10016455_12230</name>
</gene>
<dbReference type="InterPro" id="IPR021955">
    <property type="entry name" value="DUF3572"/>
</dbReference>
<evidence type="ECO:0000313" key="1">
    <source>
        <dbReference type="EMBL" id="GHE93603.1"/>
    </source>
</evidence>
<dbReference type="Pfam" id="PF12096">
    <property type="entry name" value="DUF3572"/>
    <property type="match status" value="1"/>
</dbReference>
<sequence>MTPENAETTALKALAWLVADDELLPVFMGATGVDQDALRASAGDPGFLGSVLDFLLMDDAWVIRASDALSLPYDQLAMARQMLPGGAQIHWT</sequence>
<keyword evidence="2" id="KW-1185">Reference proteome</keyword>
<name>A0ABQ3IU44_9RHOB</name>
<evidence type="ECO:0008006" key="3">
    <source>
        <dbReference type="Google" id="ProtNLM"/>
    </source>
</evidence>
<evidence type="ECO:0000313" key="2">
    <source>
        <dbReference type="Proteomes" id="UP000609802"/>
    </source>
</evidence>
<comment type="caution">
    <text evidence="1">The sequence shown here is derived from an EMBL/GenBank/DDBJ whole genome shotgun (WGS) entry which is preliminary data.</text>
</comment>